<proteinExistence type="predicted"/>
<dbReference type="RefSeq" id="WP_270086095.1">
    <property type="nucleotide sequence ID" value="NZ_CP115300.1"/>
</dbReference>
<protein>
    <submittedName>
        <fullName evidence="2">Uncharacterized protein</fullName>
    </submittedName>
</protein>
<dbReference type="EMBL" id="CP115300">
    <property type="protein sequence ID" value="WBO68873.1"/>
    <property type="molecule type" value="Genomic_DNA"/>
</dbReference>
<evidence type="ECO:0000313" key="2">
    <source>
        <dbReference type="EMBL" id="WBO68873.1"/>
    </source>
</evidence>
<reference evidence="2 3" key="1">
    <citation type="submission" date="2022-12" db="EMBL/GenBank/DDBJ databases">
        <authorList>
            <person name="Mo P."/>
        </authorList>
    </citation>
    <scope>NUCLEOTIDE SEQUENCE [LARGE SCALE GENOMIC DNA]</scope>
    <source>
        <strain evidence="2 3">HUAS 2-6</strain>
    </source>
</reference>
<feature type="compositionally biased region" description="Basic and acidic residues" evidence="1">
    <location>
        <begin position="164"/>
        <end position="179"/>
    </location>
</feature>
<evidence type="ECO:0000313" key="3">
    <source>
        <dbReference type="Proteomes" id="UP001212326"/>
    </source>
</evidence>
<feature type="region of interest" description="Disordered" evidence="1">
    <location>
        <begin position="157"/>
        <end position="200"/>
    </location>
</feature>
<organism evidence="2 3">
    <name type="scientific">Streptomyces camelliae</name>
    <dbReference type="NCBI Taxonomy" id="3004093"/>
    <lineage>
        <taxon>Bacteria</taxon>
        <taxon>Bacillati</taxon>
        <taxon>Actinomycetota</taxon>
        <taxon>Actinomycetes</taxon>
        <taxon>Kitasatosporales</taxon>
        <taxon>Streptomycetaceae</taxon>
        <taxon>Streptomyces</taxon>
    </lineage>
</organism>
<evidence type="ECO:0000256" key="1">
    <source>
        <dbReference type="SAM" id="MobiDB-lite"/>
    </source>
</evidence>
<keyword evidence="3" id="KW-1185">Reference proteome</keyword>
<sequence length="200" mass="21538">MTSNDIRFDCRHRGDGGPLAIVPLIDGALLTELIDGFEIAAGMQPAGDAYGGLIPEFFRFGPMQDHFLGRSTNAMGPKTPVLGCECGEWGCWPLMARITPTADFVTWDAFEQPHRKTRNYVAFGPFQFDRHQYDDTLQALSAVIGSDVHDTCARAPPGAAAGLRDGEAVHGKVRDRESGAHAWPEGAGQGPQPSPMGCAR</sequence>
<name>A0ABY7PE24_9ACTN</name>
<gene>
    <name evidence="2" type="ORF">O1G22_41850</name>
</gene>
<dbReference type="Proteomes" id="UP001212326">
    <property type="component" value="Chromosome"/>
</dbReference>
<accession>A0ABY7PE24</accession>